<dbReference type="Proteomes" id="UP000717585">
    <property type="component" value="Unassembled WGS sequence"/>
</dbReference>
<feature type="compositionally biased region" description="Acidic residues" evidence="3">
    <location>
        <begin position="240"/>
        <end position="251"/>
    </location>
</feature>
<dbReference type="Pfam" id="PF02114">
    <property type="entry name" value="Phosducin"/>
    <property type="match status" value="1"/>
</dbReference>
<dbReference type="PANTHER" id="PTHR45809">
    <property type="entry name" value="VIRAL IAP-ASSOCIATED FACTOR HOMOLOG"/>
    <property type="match status" value="1"/>
</dbReference>
<organism evidence="5 6">
    <name type="scientific">Carpediemonas membranifera</name>
    <dbReference type="NCBI Taxonomy" id="201153"/>
    <lineage>
        <taxon>Eukaryota</taxon>
        <taxon>Metamonada</taxon>
        <taxon>Carpediemonas-like organisms</taxon>
        <taxon>Carpediemonas</taxon>
    </lineage>
</organism>
<proteinExistence type="inferred from homology"/>
<dbReference type="InterPro" id="IPR024253">
    <property type="entry name" value="Phosducin_thioredoxin-like_dom"/>
</dbReference>
<dbReference type="GO" id="GO:0005737">
    <property type="term" value="C:cytoplasm"/>
    <property type="evidence" value="ECO:0007669"/>
    <property type="project" value="TreeGrafter"/>
</dbReference>
<keyword evidence="2" id="KW-0175">Coiled coil</keyword>
<evidence type="ECO:0000256" key="3">
    <source>
        <dbReference type="SAM" id="MobiDB-lite"/>
    </source>
</evidence>
<feature type="region of interest" description="Disordered" evidence="3">
    <location>
        <begin position="223"/>
        <end position="251"/>
    </location>
</feature>
<sequence length="251" mass="28945">MTGSFSRLDLVPNMSMSRRDAPRSTEWDDIHRKFRGEKTVTEEWEEAEQAALEQQQVLQAIMEIERLENATIDELDEMEDEMDEDVFDSYRQQRMEEMRKEVQRNKFGSVFRIGQTDYTATVACKGEHFVVCLLYGSDPCSARLQHYVTQLAPRFKDVKFVEIAATAAIPNYPAKNAPTLLVYYDGEQKEAIVGPLRLGGNQVTADEFEYMLGQRKIIKTKVDPEKKRRGRGIFGRMDESDPDESDSEYSD</sequence>
<evidence type="ECO:0000256" key="1">
    <source>
        <dbReference type="ARBA" id="ARBA00009686"/>
    </source>
</evidence>
<evidence type="ECO:0000313" key="5">
    <source>
        <dbReference type="EMBL" id="KAG9393974.1"/>
    </source>
</evidence>
<feature type="domain" description="Phosducin" evidence="4">
    <location>
        <begin position="69"/>
        <end position="189"/>
    </location>
</feature>
<protein>
    <submittedName>
        <fullName evidence="5">Viral IAP-associated factor</fullName>
    </submittedName>
</protein>
<dbReference type="InterPro" id="IPR051498">
    <property type="entry name" value="Phosducin-like_chap/apop_reg"/>
</dbReference>
<name>A0A8J6B6A8_9EUKA</name>
<evidence type="ECO:0000256" key="2">
    <source>
        <dbReference type="SAM" id="Coils"/>
    </source>
</evidence>
<dbReference type="Gene3D" id="3.40.30.10">
    <property type="entry name" value="Glutaredoxin"/>
    <property type="match status" value="1"/>
</dbReference>
<keyword evidence="6" id="KW-1185">Reference proteome</keyword>
<dbReference type="InterPro" id="IPR036249">
    <property type="entry name" value="Thioredoxin-like_sf"/>
</dbReference>
<comment type="caution">
    <text evidence="5">The sequence shown here is derived from an EMBL/GenBank/DDBJ whole genome shotgun (WGS) entry which is preliminary data.</text>
</comment>
<comment type="similarity">
    <text evidence="1">Belongs to the phosducin family.</text>
</comment>
<dbReference type="AlphaFoldDB" id="A0A8J6B6A8"/>
<dbReference type="PANTHER" id="PTHR45809:SF3">
    <property type="entry name" value="VIRAL IAP-ASSOCIATED FACTOR HOMOLOG"/>
    <property type="match status" value="1"/>
</dbReference>
<dbReference type="OrthoDB" id="45518at2759"/>
<reference evidence="5" key="1">
    <citation type="submission" date="2021-05" db="EMBL/GenBank/DDBJ databases">
        <title>A free-living protist that lacks canonical eukaryotic 1 DNA replication and segregation systems.</title>
        <authorList>
            <person name="Salas-Leiva D.E."/>
            <person name="Tromer E.C."/>
            <person name="Curtis B.A."/>
            <person name="Jerlstrom-Hultqvist J."/>
            <person name="Kolisko M."/>
            <person name="Yi Z."/>
            <person name="Salas-Leiva J.S."/>
            <person name="Gallot-Lavallee L."/>
            <person name="Kops G.J.P.L."/>
            <person name="Archibald J.M."/>
            <person name="Simpson A.G.B."/>
            <person name="Roger A.J."/>
        </authorList>
    </citation>
    <scope>NUCLEOTIDE SEQUENCE</scope>
    <source>
        <strain evidence="5">BICM</strain>
    </source>
</reference>
<gene>
    <name evidence="5" type="ORF">J8273_4574</name>
</gene>
<accession>A0A8J6B6A8</accession>
<dbReference type="GO" id="GO:0006457">
    <property type="term" value="P:protein folding"/>
    <property type="evidence" value="ECO:0007669"/>
    <property type="project" value="TreeGrafter"/>
</dbReference>
<dbReference type="SUPFAM" id="SSF52833">
    <property type="entry name" value="Thioredoxin-like"/>
    <property type="match status" value="1"/>
</dbReference>
<dbReference type="EMBL" id="JAHDYR010000019">
    <property type="protein sequence ID" value="KAG9393974.1"/>
    <property type="molecule type" value="Genomic_DNA"/>
</dbReference>
<evidence type="ECO:0000259" key="4">
    <source>
        <dbReference type="Pfam" id="PF02114"/>
    </source>
</evidence>
<evidence type="ECO:0000313" key="6">
    <source>
        <dbReference type="Proteomes" id="UP000717585"/>
    </source>
</evidence>
<feature type="coiled-coil region" evidence="2">
    <location>
        <begin position="50"/>
        <end position="84"/>
    </location>
</feature>